<organism evidence="1 2">
    <name type="scientific">Entamoeba histolytica</name>
    <dbReference type="NCBI Taxonomy" id="5759"/>
    <lineage>
        <taxon>Eukaryota</taxon>
        <taxon>Amoebozoa</taxon>
        <taxon>Evosea</taxon>
        <taxon>Archamoebae</taxon>
        <taxon>Mastigamoebida</taxon>
        <taxon>Entamoebidae</taxon>
        <taxon>Entamoeba</taxon>
    </lineage>
</organism>
<accession>A0A5K1UUN4</accession>
<comment type="caution">
    <text evidence="1">The sequence shown here is derived from an EMBL/GenBank/DDBJ whole genome shotgun (WGS) entry which is preliminary data.</text>
</comment>
<dbReference type="VEuPathDB" id="AmoebaDB:EHI8A_177970"/>
<name>A0A5K1UUN4_ENTHI</name>
<proteinExistence type="predicted"/>
<gene>
    <name evidence="1" type="ORF">CL6EHI_089770</name>
</gene>
<dbReference type="EMBL" id="BDEQ01000001">
    <property type="protein sequence ID" value="GAT98596.1"/>
    <property type="molecule type" value="Genomic_DNA"/>
</dbReference>
<dbReference type="VEuPathDB" id="AmoebaDB:KM1_254530"/>
<protein>
    <submittedName>
        <fullName evidence="1">Uncharacterized protein</fullName>
    </submittedName>
</protein>
<evidence type="ECO:0000313" key="1">
    <source>
        <dbReference type="EMBL" id="GAT98596.1"/>
    </source>
</evidence>
<dbReference type="AlphaFoldDB" id="A0A5K1UUN4"/>
<evidence type="ECO:0000313" key="2">
    <source>
        <dbReference type="Proteomes" id="UP000078387"/>
    </source>
</evidence>
<dbReference type="OMA" id="FIGMIKH"/>
<sequence>MIQLEIENFCEFKASVAVLINQSTLYTIDSISRTTPIPTGGYIFVTIIADLKKINSVVLKGAIKCAAAQTTSNIAIKIPASTFIIGTELSKPELAQIIKTKKMISMAYSVSEDTKFDVVGLFESLQLLAVKGSANKIWYGITLKGDDIAILLTNKQGKIGFDVKTTDKICGDAILKQIKETLGQQ</sequence>
<dbReference type="VEuPathDB" id="AmoebaDB:EHI_089770"/>
<dbReference type="VEuPathDB" id="AmoebaDB:EHI7A_158310"/>
<dbReference type="VEuPathDB" id="AmoebaDB:EHI5A_151780"/>
<dbReference type="Proteomes" id="UP000078387">
    <property type="component" value="Unassembled WGS sequence"/>
</dbReference>
<reference evidence="1 2" key="1">
    <citation type="submission" date="2016-05" db="EMBL/GenBank/DDBJ databases">
        <title>First whole genome sequencing of Entamoeba histolytica HM1:IMSS-clone-6.</title>
        <authorList>
            <person name="Mukherjee Avik.K."/>
            <person name="Izumyama S."/>
            <person name="Nakada-Tsukui K."/>
            <person name="Nozaki T."/>
        </authorList>
    </citation>
    <scope>NUCLEOTIDE SEQUENCE [LARGE SCALE GENOMIC DNA]</scope>
    <source>
        <strain evidence="1 2">HM1:IMSS clone 6</strain>
    </source>
</reference>